<dbReference type="PANTHER" id="PTHR10434:SF55">
    <property type="entry name" value="POSSIBLE ACYLTRANSFERASE"/>
    <property type="match status" value="1"/>
</dbReference>
<feature type="domain" description="Phospholipid/glycerol acyltransferase" evidence="4">
    <location>
        <begin position="53"/>
        <end position="168"/>
    </location>
</feature>
<dbReference type="AlphaFoldDB" id="A0A927KAN6"/>
<keyword evidence="1" id="KW-0808">Transferase</keyword>
<proteinExistence type="predicted"/>
<dbReference type="Pfam" id="PF01553">
    <property type="entry name" value="Acyltransferase"/>
    <property type="match status" value="1"/>
</dbReference>
<dbReference type="InterPro" id="IPR002123">
    <property type="entry name" value="Plipid/glycerol_acylTrfase"/>
</dbReference>
<organism evidence="5 6">
    <name type="scientific">Nocardioides donggukensis</name>
    <dbReference type="NCBI Taxonomy" id="2774019"/>
    <lineage>
        <taxon>Bacteria</taxon>
        <taxon>Bacillati</taxon>
        <taxon>Actinomycetota</taxon>
        <taxon>Actinomycetes</taxon>
        <taxon>Propionibacteriales</taxon>
        <taxon>Nocardioidaceae</taxon>
        <taxon>Nocardioides</taxon>
    </lineage>
</organism>
<dbReference type="Proteomes" id="UP000616839">
    <property type="component" value="Unassembled WGS sequence"/>
</dbReference>
<comment type="caution">
    <text evidence="5">The sequence shown here is derived from an EMBL/GenBank/DDBJ whole genome shotgun (WGS) entry which is preliminary data.</text>
</comment>
<evidence type="ECO:0000256" key="1">
    <source>
        <dbReference type="ARBA" id="ARBA00022679"/>
    </source>
</evidence>
<accession>A0A927KAN6</accession>
<dbReference type="GO" id="GO:0005886">
    <property type="term" value="C:plasma membrane"/>
    <property type="evidence" value="ECO:0007669"/>
    <property type="project" value="TreeGrafter"/>
</dbReference>
<protein>
    <submittedName>
        <fullName evidence="5">1-acyl-sn-glycerol-3-phosphate acyltransferase</fullName>
    </submittedName>
</protein>
<dbReference type="RefSeq" id="WP_192144077.1">
    <property type="nucleotide sequence ID" value="NZ_JACYXZ010000004.1"/>
</dbReference>
<feature type="region of interest" description="Disordered" evidence="3">
    <location>
        <begin position="229"/>
        <end position="251"/>
    </location>
</feature>
<sequence length="280" mass="30084">MLRRSPRRPPEHSTHPSEGVYRAVNGLGRGLLAALDVDLHGAGIGNIPRTGPVLLASNHVGYLDFVLLERAAVERGRFVRFLCRHDVWDAPGPVGWAMDRMGHVPVDRAAPAGAYLTARSRLRSGDAVCVFPEAGISWSWTVRSLMPGVAALARETGVPIVPAAVWGSQRIYTVGAEVDGRPPGPDWTRGRPVDLAFGEPIPVAATDDLTATTRHLGAVLTGMLEDLQTRPRHRPRPGEHAPWYPAHLGGDAPTRLAARELDSVPRSAVTPTWGPLPADA</sequence>
<evidence type="ECO:0000313" key="5">
    <source>
        <dbReference type="EMBL" id="MBD8870730.1"/>
    </source>
</evidence>
<dbReference type="CDD" id="cd07989">
    <property type="entry name" value="LPLAT_AGPAT-like"/>
    <property type="match status" value="1"/>
</dbReference>
<dbReference type="PANTHER" id="PTHR10434">
    <property type="entry name" value="1-ACYL-SN-GLYCEROL-3-PHOSPHATE ACYLTRANSFERASE"/>
    <property type="match status" value="1"/>
</dbReference>
<reference evidence="5" key="1">
    <citation type="submission" date="2020-09" db="EMBL/GenBank/DDBJ databases">
        <title>Nocardioides sp. strain MJB4 16S ribosomal RNA gene Genome sequencing and assembly.</title>
        <authorList>
            <person name="Kim I."/>
        </authorList>
    </citation>
    <scope>NUCLEOTIDE SEQUENCE</scope>
    <source>
        <strain evidence="5">MJB4</strain>
    </source>
</reference>
<dbReference type="SMART" id="SM00563">
    <property type="entry name" value="PlsC"/>
    <property type="match status" value="1"/>
</dbReference>
<dbReference type="GO" id="GO:0003841">
    <property type="term" value="F:1-acylglycerol-3-phosphate O-acyltransferase activity"/>
    <property type="evidence" value="ECO:0007669"/>
    <property type="project" value="TreeGrafter"/>
</dbReference>
<gene>
    <name evidence="5" type="ORF">IE331_13940</name>
</gene>
<dbReference type="EMBL" id="JACYXZ010000004">
    <property type="protein sequence ID" value="MBD8870730.1"/>
    <property type="molecule type" value="Genomic_DNA"/>
</dbReference>
<keyword evidence="6" id="KW-1185">Reference proteome</keyword>
<evidence type="ECO:0000313" key="6">
    <source>
        <dbReference type="Proteomes" id="UP000616839"/>
    </source>
</evidence>
<evidence type="ECO:0000259" key="4">
    <source>
        <dbReference type="SMART" id="SM00563"/>
    </source>
</evidence>
<evidence type="ECO:0000256" key="2">
    <source>
        <dbReference type="ARBA" id="ARBA00023315"/>
    </source>
</evidence>
<name>A0A927KAN6_9ACTN</name>
<dbReference type="SUPFAM" id="SSF69593">
    <property type="entry name" value="Glycerol-3-phosphate (1)-acyltransferase"/>
    <property type="match status" value="1"/>
</dbReference>
<evidence type="ECO:0000256" key="3">
    <source>
        <dbReference type="SAM" id="MobiDB-lite"/>
    </source>
</evidence>
<keyword evidence="2 5" id="KW-0012">Acyltransferase</keyword>
<dbReference type="GO" id="GO:0006654">
    <property type="term" value="P:phosphatidic acid biosynthetic process"/>
    <property type="evidence" value="ECO:0007669"/>
    <property type="project" value="TreeGrafter"/>
</dbReference>